<gene>
    <name evidence="5" type="ORF">TR153254</name>
</gene>
<dbReference type="InterPro" id="IPR015943">
    <property type="entry name" value="WD40/YVTN_repeat-like_dom_sf"/>
</dbReference>
<protein>
    <submittedName>
        <fullName evidence="5">Uncharacterized protein</fullName>
    </submittedName>
</protein>
<proteinExistence type="predicted"/>
<feature type="repeat" description="WD" evidence="3">
    <location>
        <begin position="83"/>
        <end position="124"/>
    </location>
</feature>
<dbReference type="PANTHER" id="PTHR19857">
    <property type="entry name" value="MITOCHONDRIAL DIVISION PROTEIN 1-RELATED"/>
    <property type="match status" value="1"/>
</dbReference>
<dbReference type="SUPFAM" id="SSF50978">
    <property type="entry name" value="WD40 repeat-like"/>
    <property type="match status" value="1"/>
</dbReference>
<dbReference type="Gene3D" id="2.130.10.10">
    <property type="entry name" value="YVTN repeat-like/Quinoprotein amine dehydrogenase"/>
    <property type="match status" value="1"/>
</dbReference>
<feature type="non-terminal residue" evidence="5">
    <location>
        <position position="1"/>
    </location>
</feature>
<sequence>RLQSRLVVCTLFLSPTMSPTHTPPPSIPDDVDEDLGDEIAFLEGEAYEVVNESDQEVVGIDCEDDASDMEDMAPQQDDSKFILKKHNESVFCVDIDPSGSFIASGAQDHTAIIWDAINGTDMFVCSGHQDSVVSVAFSPDGTFLATGDMAGGIFLWRRPSSGNEWILHSTHALSDLLWLKWWSMGGAVGGNRKKTPQVLLAGTEDSIVNAILVSASANAATRSPKYLSGAGTAAVAAEIVPSTFFTDQPHLAVVYRSGDFRVWNLKTEVACLTANLADLTAVTGGGDDGELEFTCMAAPPPTEGTSAGAHDIVAVGGLHRLIIVPCKPPADDVTRKIPSTSLTSVGVGTAGTVEAIDFSWTHPFLAYGTVDGELGIYDTDRMRARQKTVYTDPLISNNEGIGITVIRWSRTEPLLFAGTLGGTVVAWSGLIREPTGSTIDEEAMAPLAIWRGHSEPVLDLCLGPPVSSASGHEGFLVSASDDNTLRIFDLTAGWGAET</sequence>
<dbReference type="EMBL" id="GEEE01021119">
    <property type="protein sequence ID" value="JAP42106.1"/>
    <property type="molecule type" value="Transcribed_RNA"/>
</dbReference>
<dbReference type="PROSITE" id="PS50294">
    <property type="entry name" value="WD_REPEATS_REGION"/>
    <property type="match status" value="2"/>
</dbReference>
<keyword evidence="1 3" id="KW-0853">WD repeat</keyword>
<keyword evidence="4" id="KW-0732">Signal</keyword>
<evidence type="ECO:0000256" key="3">
    <source>
        <dbReference type="PROSITE-ProRule" id="PRU00221"/>
    </source>
</evidence>
<feature type="signal peptide" evidence="4">
    <location>
        <begin position="1"/>
        <end position="18"/>
    </location>
</feature>
<reference evidence="5" key="1">
    <citation type="submission" date="2016-01" db="EMBL/GenBank/DDBJ databases">
        <title>Reference transcriptome for the parasite Schistocephalus solidus: insights into the molecular evolution of parasitism.</title>
        <authorList>
            <person name="Hebert F.O."/>
            <person name="Grambauer S."/>
            <person name="Barber I."/>
            <person name="Landry C.R."/>
            <person name="Aubin-Horth N."/>
        </authorList>
    </citation>
    <scope>NUCLEOTIDE SEQUENCE</scope>
</reference>
<feature type="chain" id="PRO_5007050935" evidence="4">
    <location>
        <begin position="19"/>
        <end position="498"/>
    </location>
</feature>
<name>A0A0X3P4N2_SCHSO</name>
<keyword evidence="2" id="KW-0677">Repeat</keyword>
<dbReference type="InterPro" id="IPR001680">
    <property type="entry name" value="WD40_rpt"/>
</dbReference>
<dbReference type="SMART" id="SM00320">
    <property type="entry name" value="WD40"/>
    <property type="match status" value="5"/>
</dbReference>
<feature type="repeat" description="WD" evidence="3">
    <location>
        <begin position="125"/>
        <end position="156"/>
    </location>
</feature>
<organism evidence="5">
    <name type="scientific">Schistocephalus solidus</name>
    <name type="common">Tapeworm</name>
    <dbReference type="NCBI Taxonomy" id="70667"/>
    <lineage>
        <taxon>Eukaryota</taxon>
        <taxon>Metazoa</taxon>
        <taxon>Spiralia</taxon>
        <taxon>Lophotrochozoa</taxon>
        <taxon>Platyhelminthes</taxon>
        <taxon>Cestoda</taxon>
        <taxon>Eucestoda</taxon>
        <taxon>Diphyllobothriidea</taxon>
        <taxon>Diphyllobothriidae</taxon>
        <taxon>Schistocephalus</taxon>
    </lineage>
</organism>
<evidence type="ECO:0000256" key="4">
    <source>
        <dbReference type="SAM" id="SignalP"/>
    </source>
</evidence>
<evidence type="ECO:0000313" key="5">
    <source>
        <dbReference type="EMBL" id="JAP42106.1"/>
    </source>
</evidence>
<evidence type="ECO:0000256" key="2">
    <source>
        <dbReference type="ARBA" id="ARBA00022737"/>
    </source>
</evidence>
<accession>A0A0X3P4N2</accession>
<dbReference type="AlphaFoldDB" id="A0A0X3P4N2"/>
<dbReference type="InterPro" id="IPR036322">
    <property type="entry name" value="WD40_repeat_dom_sf"/>
</dbReference>
<dbReference type="PANTHER" id="PTHR19857:SF8">
    <property type="entry name" value="ANGIO-ASSOCIATED MIGRATORY CELL PROTEIN"/>
    <property type="match status" value="1"/>
</dbReference>
<evidence type="ECO:0000256" key="1">
    <source>
        <dbReference type="ARBA" id="ARBA00022574"/>
    </source>
</evidence>
<dbReference type="Pfam" id="PF00400">
    <property type="entry name" value="WD40"/>
    <property type="match status" value="3"/>
</dbReference>
<dbReference type="InterPro" id="IPR051179">
    <property type="entry name" value="WD_repeat_multifunction"/>
</dbReference>
<dbReference type="PROSITE" id="PS50082">
    <property type="entry name" value="WD_REPEATS_2"/>
    <property type="match status" value="2"/>
</dbReference>